<dbReference type="PANTHER" id="PTHR19446">
    <property type="entry name" value="REVERSE TRANSCRIPTASES"/>
    <property type="match status" value="1"/>
</dbReference>
<gene>
    <name evidence="2" type="ORF">CGOC_LOCUS10388</name>
</gene>
<dbReference type="Proteomes" id="UP000271889">
    <property type="component" value="Unassembled WGS sequence"/>
</dbReference>
<sequence length="318" mass="34942">MDEIQKVVRSMQCNKAPGPDGLPIEFYKAFFETNVDPTTDPTTDPTVDPTIDPGDPGNPGEPGNPDIDPGYPGEPGEPGKPGIDPGSIDDSSYSDCAKCLLILFNKIWNGDFPSDWNTASIISIPKKGDLTDCSNYRGISLYISIREICQRRRMNGDHTYLAFLDLKKAYDSVPIYNILTKLYNMGIRGNTYTFLTNLYLTSKAHATHHGNQSKDFPVHRGVRQAPSQMAMDHLLERVQAWALKNEMAFGINKCATLVVKPLSVDPTLDPQPLGVDPTLDPKPLGVDPTLDPKPLGLMARVPNEFTLCDLCSCSTSQL</sequence>
<feature type="compositionally biased region" description="Low complexity" evidence="1">
    <location>
        <begin position="35"/>
        <end position="55"/>
    </location>
</feature>
<name>A0A3P7Q7A9_CYLGO</name>
<evidence type="ECO:0000313" key="3">
    <source>
        <dbReference type="Proteomes" id="UP000271889"/>
    </source>
</evidence>
<dbReference type="OrthoDB" id="5861659at2759"/>
<keyword evidence="3" id="KW-1185">Reference proteome</keyword>
<feature type="region of interest" description="Disordered" evidence="1">
    <location>
        <begin position="33"/>
        <end position="87"/>
    </location>
</feature>
<reference evidence="2 3" key="1">
    <citation type="submission" date="2018-11" db="EMBL/GenBank/DDBJ databases">
        <authorList>
            <consortium name="Pathogen Informatics"/>
        </authorList>
    </citation>
    <scope>NUCLEOTIDE SEQUENCE [LARGE SCALE GENOMIC DNA]</scope>
</reference>
<protein>
    <submittedName>
        <fullName evidence="2">Uncharacterized protein</fullName>
    </submittedName>
</protein>
<evidence type="ECO:0000313" key="2">
    <source>
        <dbReference type="EMBL" id="VDN26439.1"/>
    </source>
</evidence>
<feature type="region of interest" description="Disordered" evidence="1">
    <location>
        <begin position="1"/>
        <end position="20"/>
    </location>
</feature>
<dbReference type="EMBL" id="UYRV01111022">
    <property type="protein sequence ID" value="VDN26439.1"/>
    <property type="molecule type" value="Genomic_DNA"/>
</dbReference>
<organism evidence="2 3">
    <name type="scientific">Cylicostephanus goldi</name>
    <name type="common">Nematode worm</name>
    <dbReference type="NCBI Taxonomy" id="71465"/>
    <lineage>
        <taxon>Eukaryota</taxon>
        <taxon>Metazoa</taxon>
        <taxon>Ecdysozoa</taxon>
        <taxon>Nematoda</taxon>
        <taxon>Chromadorea</taxon>
        <taxon>Rhabditida</taxon>
        <taxon>Rhabditina</taxon>
        <taxon>Rhabditomorpha</taxon>
        <taxon>Strongyloidea</taxon>
        <taxon>Strongylidae</taxon>
        <taxon>Cylicostephanus</taxon>
    </lineage>
</organism>
<proteinExistence type="predicted"/>
<evidence type="ECO:0000256" key="1">
    <source>
        <dbReference type="SAM" id="MobiDB-lite"/>
    </source>
</evidence>
<accession>A0A3P7Q7A9</accession>
<feature type="compositionally biased region" description="Low complexity" evidence="1">
    <location>
        <begin position="61"/>
        <end position="71"/>
    </location>
</feature>
<dbReference type="AlphaFoldDB" id="A0A3P7Q7A9"/>